<keyword evidence="4" id="KW-1185">Reference proteome</keyword>
<feature type="region of interest" description="Disordered" evidence="1">
    <location>
        <begin position="48"/>
        <end position="79"/>
    </location>
</feature>
<dbReference type="InParanoid" id="A0A1J7IA62"/>
<evidence type="ECO:0000256" key="1">
    <source>
        <dbReference type="SAM" id="MobiDB-lite"/>
    </source>
</evidence>
<organism evidence="3 4">
    <name type="scientific">Coniochaeta ligniaria NRRL 30616</name>
    <dbReference type="NCBI Taxonomy" id="1408157"/>
    <lineage>
        <taxon>Eukaryota</taxon>
        <taxon>Fungi</taxon>
        <taxon>Dikarya</taxon>
        <taxon>Ascomycota</taxon>
        <taxon>Pezizomycotina</taxon>
        <taxon>Sordariomycetes</taxon>
        <taxon>Sordariomycetidae</taxon>
        <taxon>Coniochaetales</taxon>
        <taxon>Coniochaetaceae</taxon>
        <taxon>Coniochaeta</taxon>
    </lineage>
</organism>
<gene>
    <name evidence="3" type="ORF">CONLIGDRAFT_692512</name>
</gene>
<sequence>MDIVQNNQGKGDQGCHSLPESTSPADSSMVLGQDSSLPKVVPEHVPATQAGEVGSTQTADVSATQTTDHAPNEEPRITPIANTWPTTEYLIASAPSSRATTLEARHFINLVAYRRGYNLSKVYVPPYLHGLDLHRCYRSDIIRYLSKFKLDEDAIAYIASDIMYALQAYRDAHKDEFKDVELPSGRLSPGEWVCIVILLVAFYMIARRLI</sequence>
<proteinExistence type="predicted"/>
<keyword evidence="2" id="KW-0812">Transmembrane</keyword>
<name>A0A1J7IA62_9PEZI</name>
<dbReference type="AlphaFoldDB" id="A0A1J7IA62"/>
<dbReference type="Proteomes" id="UP000182658">
    <property type="component" value="Unassembled WGS sequence"/>
</dbReference>
<evidence type="ECO:0000313" key="4">
    <source>
        <dbReference type="Proteomes" id="UP000182658"/>
    </source>
</evidence>
<feature type="region of interest" description="Disordered" evidence="1">
    <location>
        <begin position="1"/>
        <end position="33"/>
    </location>
</feature>
<keyword evidence="2" id="KW-1133">Transmembrane helix</keyword>
<reference evidence="3 4" key="1">
    <citation type="submission" date="2016-10" db="EMBL/GenBank/DDBJ databases">
        <title>Draft genome sequence of Coniochaeta ligniaria NRRL30616, a lignocellulolytic fungus for bioabatement of inhibitors in plant biomass hydrolysates.</title>
        <authorList>
            <consortium name="DOE Joint Genome Institute"/>
            <person name="Jimenez D.J."/>
            <person name="Hector R.E."/>
            <person name="Riley R."/>
            <person name="Sun H."/>
            <person name="Grigoriev I.V."/>
            <person name="Van Elsas J.D."/>
            <person name="Nichols N.N."/>
        </authorList>
    </citation>
    <scope>NUCLEOTIDE SEQUENCE [LARGE SCALE GENOMIC DNA]</scope>
    <source>
        <strain evidence="3 4">NRRL 30616</strain>
    </source>
</reference>
<keyword evidence="2" id="KW-0472">Membrane</keyword>
<protein>
    <submittedName>
        <fullName evidence="3">Uncharacterized protein</fullName>
    </submittedName>
</protein>
<feature type="compositionally biased region" description="Polar residues" evidence="1">
    <location>
        <begin position="54"/>
        <end position="69"/>
    </location>
</feature>
<evidence type="ECO:0000256" key="2">
    <source>
        <dbReference type="SAM" id="Phobius"/>
    </source>
</evidence>
<feature type="compositionally biased region" description="Polar residues" evidence="1">
    <location>
        <begin position="1"/>
        <end position="10"/>
    </location>
</feature>
<accession>A0A1J7IA62</accession>
<feature type="transmembrane region" description="Helical" evidence="2">
    <location>
        <begin position="189"/>
        <end position="206"/>
    </location>
</feature>
<evidence type="ECO:0000313" key="3">
    <source>
        <dbReference type="EMBL" id="OIW24341.1"/>
    </source>
</evidence>
<dbReference type="EMBL" id="KV875104">
    <property type="protein sequence ID" value="OIW24341.1"/>
    <property type="molecule type" value="Genomic_DNA"/>
</dbReference>